<proteinExistence type="inferred from homology"/>
<protein>
    <recommendedName>
        <fullName evidence="3">Reverse transcriptase domain-containing protein</fullName>
    </recommendedName>
</protein>
<dbReference type="GO" id="GO:0003676">
    <property type="term" value="F:nucleic acid binding"/>
    <property type="evidence" value="ECO:0007669"/>
    <property type="project" value="InterPro"/>
</dbReference>
<sequence>MSFDTPRLLSRRNIDTSSEAGRLDRRERSQLFLQQHQRECSNFERLPLPQKRRFLRSLRSRIADERNLQEAVIHLTSHGEKAPGPNGQCLTTLWREARVRVFQELKALARQLESGTYQPNQPRTVNIPKSSGTGHRTISISNWQDQVVQRAVVQIIQPLLDPRFDDLSLGYRPGRDRTEALARAIAIAEREERYVWVISDLKDAFDHVNHQYLLRALKGDHWLDKLIPLIRRIIAIAGTTGIPQGGALSPLLLNVVLNKAIDRQWRRLYPHIPLIRVADDICLLCRTREESQAAWNDLRRIATDIGMQIKGAQDADCFDLSNGQHADWLGVEVRKDGSGIKPGLSRRFSARLRKDLEEHYTQPDSLLVIAALLRGKFDQLGPIAEDGLSAAHEAVRKGIEELQIETPVSTQELRTVWEHARVRYLARQSYYHIKQSQPVMTTNNTARRDGFAYRYRTRPETRVDAETSTVTPVTVELTTAMLPNRVGAWLCAVESEQNQNPEIQCESVRNVTASRLALLGVRAAIKKYPDRSLILRTDSDYLANVFTANPPSFIEQQPSSHEESPHANQDLLRPIIRSLQQSGRRLITELRPPQSATRQTMSMA</sequence>
<comment type="caution">
    <text evidence="4">The sequence shown here is derived from an EMBL/GenBank/DDBJ whole genome shotgun (WGS) entry which is preliminary data.</text>
</comment>
<evidence type="ECO:0000313" key="4">
    <source>
        <dbReference type="EMBL" id="ODA33124.1"/>
    </source>
</evidence>
<dbReference type="InterPro" id="IPR036397">
    <property type="entry name" value="RNaseH_sf"/>
</dbReference>
<dbReference type="PANTHER" id="PTHR34047">
    <property type="entry name" value="NUCLEAR INTRON MATURASE 1, MITOCHONDRIAL-RELATED"/>
    <property type="match status" value="1"/>
</dbReference>
<dbReference type="SUPFAM" id="SSF56672">
    <property type="entry name" value="DNA/RNA polymerases"/>
    <property type="match status" value="1"/>
</dbReference>
<evidence type="ECO:0000256" key="2">
    <source>
        <dbReference type="SAM" id="MobiDB-lite"/>
    </source>
</evidence>
<name>A0A1C3EIR7_9PLAN</name>
<dbReference type="PANTHER" id="PTHR34047:SF8">
    <property type="entry name" value="PROTEIN YKFC"/>
    <property type="match status" value="1"/>
</dbReference>
<dbReference type="Gene3D" id="3.30.420.10">
    <property type="entry name" value="Ribonuclease H-like superfamily/Ribonuclease H"/>
    <property type="match status" value="1"/>
</dbReference>
<feature type="region of interest" description="Disordered" evidence="2">
    <location>
        <begin position="1"/>
        <end position="21"/>
    </location>
</feature>
<dbReference type="STRING" id="1841610.A6X21_05000"/>
<dbReference type="CDD" id="cd01651">
    <property type="entry name" value="RT_G2_intron"/>
    <property type="match status" value="1"/>
</dbReference>
<accession>A0A1C3EIR7</accession>
<dbReference type="InterPro" id="IPR051083">
    <property type="entry name" value="GrpII_Intron_Splice-Mob/Def"/>
</dbReference>
<reference evidence="4 5" key="1">
    <citation type="submission" date="2016-05" db="EMBL/GenBank/DDBJ databases">
        <title>Genomic and physiological characterization of Planctopirus sp. isolated from fresh water lake.</title>
        <authorList>
            <person name="Subhash Y."/>
            <person name="Ramana C."/>
        </authorList>
    </citation>
    <scope>NUCLEOTIDE SEQUENCE [LARGE SCALE GENOMIC DNA]</scope>
    <source>
        <strain evidence="4 5">JC280</strain>
    </source>
</reference>
<dbReference type="OrthoDB" id="258234at2"/>
<gene>
    <name evidence="4" type="ORF">A6X21_05000</name>
</gene>
<evidence type="ECO:0000259" key="3">
    <source>
        <dbReference type="PROSITE" id="PS50878"/>
    </source>
</evidence>
<evidence type="ECO:0000313" key="5">
    <source>
        <dbReference type="Proteomes" id="UP000094828"/>
    </source>
</evidence>
<feature type="domain" description="Reverse transcriptase" evidence="3">
    <location>
        <begin position="108"/>
        <end position="333"/>
    </location>
</feature>
<organism evidence="4 5">
    <name type="scientific">Planctopirus hydrillae</name>
    <dbReference type="NCBI Taxonomy" id="1841610"/>
    <lineage>
        <taxon>Bacteria</taxon>
        <taxon>Pseudomonadati</taxon>
        <taxon>Planctomycetota</taxon>
        <taxon>Planctomycetia</taxon>
        <taxon>Planctomycetales</taxon>
        <taxon>Planctomycetaceae</taxon>
        <taxon>Planctopirus</taxon>
    </lineage>
</organism>
<dbReference type="InterPro" id="IPR000477">
    <property type="entry name" value="RT_dom"/>
</dbReference>
<dbReference type="Pfam" id="PF00078">
    <property type="entry name" value="RVT_1"/>
    <property type="match status" value="1"/>
</dbReference>
<dbReference type="EMBL" id="LYDR01000058">
    <property type="protein sequence ID" value="ODA33124.1"/>
    <property type="molecule type" value="Genomic_DNA"/>
</dbReference>
<dbReference type="Proteomes" id="UP000094828">
    <property type="component" value="Unassembled WGS sequence"/>
</dbReference>
<keyword evidence="5" id="KW-1185">Reference proteome</keyword>
<dbReference type="PROSITE" id="PS50878">
    <property type="entry name" value="RT_POL"/>
    <property type="match status" value="1"/>
</dbReference>
<evidence type="ECO:0000256" key="1">
    <source>
        <dbReference type="ARBA" id="ARBA00034120"/>
    </source>
</evidence>
<dbReference type="AlphaFoldDB" id="A0A1C3EIR7"/>
<comment type="similarity">
    <text evidence="1">Belongs to the bacterial reverse transcriptase family.</text>
</comment>
<dbReference type="InterPro" id="IPR043502">
    <property type="entry name" value="DNA/RNA_pol_sf"/>
</dbReference>